<keyword evidence="3 7" id="KW-1003">Cell membrane</keyword>
<keyword evidence="10" id="KW-1185">Reference proteome</keyword>
<reference evidence="9 10" key="1">
    <citation type="submission" date="2019-06" db="EMBL/GenBank/DDBJ databases">
        <authorList>
            <person name="Meng X."/>
        </authorList>
    </citation>
    <scope>NUCLEOTIDE SEQUENCE [LARGE SCALE GENOMIC DNA]</scope>
    <source>
        <strain evidence="9 10">M625</strain>
    </source>
</reference>
<feature type="transmembrane region" description="Helical" evidence="8">
    <location>
        <begin position="79"/>
        <end position="97"/>
    </location>
</feature>
<keyword evidence="7" id="KW-0012">Acyltransferase</keyword>
<feature type="transmembrane region" description="Helical" evidence="8">
    <location>
        <begin position="117"/>
        <end position="134"/>
    </location>
</feature>
<feature type="transmembrane region" description="Helical" evidence="8">
    <location>
        <begin position="333"/>
        <end position="351"/>
    </location>
</feature>
<evidence type="ECO:0000256" key="3">
    <source>
        <dbReference type="ARBA" id="ARBA00022475"/>
    </source>
</evidence>
<dbReference type="OrthoDB" id="9805788at2"/>
<feature type="transmembrane region" description="Helical" evidence="8">
    <location>
        <begin position="154"/>
        <end position="172"/>
    </location>
</feature>
<evidence type="ECO:0000313" key="10">
    <source>
        <dbReference type="Proteomes" id="UP000315540"/>
    </source>
</evidence>
<organism evidence="9 10">
    <name type="scientific">Aquimarina algicola</name>
    <dbReference type="NCBI Taxonomy" id="2589995"/>
    <lineage>
        <taxon>Bacteria</taxon>
        <taxon>Pseudomonadati</taxon>
        <taxon>Bacteroidota</taxon>
        <taxon>Flavobacteriia</taxon>
        <taxon>Flavobacteriales</taxon>
        <taxon>Flavobacteriaceae</taxon>
        <taxon>Aquimarina</taxon>
    </lineage>
</organism>
<keyword evidence="7" id="KW-0808">Transferase</keyword>
<dbReference type="PIRSF" id="PIRSF016636">
    <property type="entry name" value="AlgI_DltB"/>
    <property type="match status" value="1"/>
</dbReference>
<feature type="transmembrane region" description="Helical" evidence="8">
    <location>
        <begin position="6"/>
        <end position="22"/>
    </location>
</feature>
<dbReference type="InterPro" id="IPR004299">
    <property type="entry name" value="MBOAT_fam"/>
</dbReference>
<dbReference type="GO" id="GO:0016746">
    <property type="term" value="F:acyltransferase activity"/>
    <property type="evidence" value="ECO:0007669"/>
    <property type="project" value="UniProtKB-KW"/>
</dbReference>
<proteinExistence type="inferred from homology"/>
<feature type="transmembrane region" description="Helical" evidence="8">
    <location>
        <begin position="231"/>
        <end position="262"/>
    </location>
</feature>
<comment type="subcellular location">
    <subcellularLocation>
        <location evidence="1">Cell membrane</location>
        <topology evidence="1">Multi-pass membrane protein</topology>
    </subcellularLocation>
</comment>
<dbReference type="PIRSF" id="PIRSF500217">
    <property type="entry name" value="AlgI"/>
    <property type="match status" value="1"/>
</dbReference>
<evidence type="ECO:0000256" key="5">
    <source>
        <dbReference type="ARBA" id="ARBA00022989"/>
    </source>
</evidence>
<feature type="transmembrane region" description="Helical" evidence="8">
    <location>
        <begin position="405"/>
        <end position="423"/>
    </location>
</feature>
<feature type="transmembrane region" description="Helical" evidence="8">
    <location>
        <begin position="312"/>
        <end position="327"/>
    </location>
</feature>
<evidence type="ECO:0000256" key="7">
    <source>
        <dbReference type="PIRNR" id="PIRNR016636"/>
    </source>
</evidence>
<dbReference type="InterPro" id="IPR051085">
    <property type="entry name" value="MB_O-acyltransferase"/>
</dbReference>
<dbReference type="InterPro" id="IPR024194">
    <property type="entry name" value="Ac/AlaTfrase_AlgI/DltB"/>
</dbReference>
<dbReference type="InterPro" id="IPR028362">
    <property type="entry name" value="AlgI"/>
</dbReference>
<evidence type="ECO:0000256" key="8">
    <source>
        <dbReference type="SAM" id="Phobius"/>
    </source>
</evidence>
<evidence type="ECO:0000313" key="9">
    <source>
        <dbReference type="EMBL" id="TPN89127.1"/>
    </source>
</evidence>
<keyword evidence="5 8" id="KW-1133">Transmembrane helix</keyword>
<accession>A0A504JE61</accession>
<dbReference type="PANTHER" id="PTHR13285">
    <property type="entry name" value="ACYLTRANSFERASE"/>
    <property type="match status" value="1"/>
</dbReference>
<dbReference type="RefSeq" id="WP_140589408.1">
    <property type="nucleotide sequence ID" value="NZ_VFWZ01000001.1"/>
</dbReference>
<dbReference type="AlphaFoldDB" id="A0A504JE61"/>
<dbReference type="EMBL" id="VFWZ01000001">
    <property type="protein sequence ID" value="TPN89127.1"/>
    <property type="molecule type" value="Genomic_DNA"/>
</dbReference>
<feature type="transmembrane region" description="Helical" evidence="8">
    <location>
        <begin position="444"/>
        <end position="467"/>
    </location>
</feature>
<feature type="transmembrane region" description="Helical" evidence="8">
    <location>
        <begin position="358"/>
        <end position="375"/>
    </location>
</feature>
<feature type="transmembrane region" description="Helical" evidence="8">
    <location>
        <begin position="51"/>
        <end position="67"/>
    </location>
</feature>
<dbReference type="GO" id="GO:0042121">
    <property type="term" value="P:alginic acid biosynthetic process"/>
    <property type="evidence" value="ECO:0007669"/>
    <property type="project" value="InterPro"/>
</dbReference>
<comment type="similarity">
    <text evidence="2 7">Belongs to the membrane-bound acyltransferase family.</text>
</comment>
<evidence type="ECO:0000256" key="2">
    <source>
        <dbReference type="ARBA" id="ARBA00010323"/>
    </source>
</evidence>
<evidence type="ECO:0000256" key="4">
    <source>
        <dbReference type="ARBA" id="ARBA00022692"/>
    </source>
</evidence>
<comment type="caution">
    <text evidence="9">The sequence shown here is derived from an EMBL/GenBank/DDBJ whole genome shotgun (WGS) entry which is preliminary data.</text>
</comment>
<name>A0A504JE61_9FLAO</name>
<evidence type="ECO:0000256" key="6">
    <source>
        <dbReference type="ARBA" id="ARBA00023136"/>
    </source>
</evidence>
<dbReference type="Pfam" id="PF03062">
    <property type="entry name" value="MBOAT"/>
    <property type="match status" value="1"/>
</dbReference>
<gene>
    <name evidence="9" type="ORF">FHK87_02580</name>
</gene>
<protein>
    <submittedName>
        <fullName evidence="9">MBOAT family protein</fullName>
    </submittedName>
</protein>
<evidence type="ECO:0000256" key="1">
    <source>
        <dbReference type="ARBA" id="ARBA00004651"/>
    </source>
</evidence>
<dbReference type="GO" id="GO:0005886">
    <property type="term" value="C:plasma membrane"/>
    <property type="evidence" value="ECO:0007669"/>
    <property type="project" value="UniProtKB-SubCell"/>
</dbReference>
<sequence>MLFNSFEFLFFLPTVFILYWIVLGRSIQLQNILLLIASYIFYGWWDWRFLSLIAASTLLDYCIGIALDKTNHKSVKKRLLWLSILFNLGLLGFFKYFNFFIESWVDALASIGYVSQNVWMLEIVLPVGISFYTFQTMSYSIDIYRGKLKPTKNFIAFAAFVSFFPQLVAGPIERATNLVPQFLSKREFSYQIISKGIKLMIWGFFLKLVVADRAAIYVDAVYNNIESHQGLSFVFATVLFAFQIYGDFAGYSLIAIGTAKLFGFDLMTNFRRPYFSSSVSEFWARWHISLSTWFRDYLYIPLGGNRVAKPKWLFNLFITFLVSGLWHGAKWTFVVWGAINGVYLILEILLIKKNRKGILNILVTFCLINFAWIFFRANTLADAGQMIKTIFTNPGRLYIGSGDDITASIYSVLAISILLIVEIKKEYFSSIFSGAKQKYELIRLTTYSILVFMILYFGVFGKSQFIYFQF</sequence>
<keyword evidence="4 8" id="KW-0812">Transmembrane</keyword>
<keyword evidence="6 7" id="KW-0472">Membrane</keyword>
<dbReference type="Proteomes" id="UP000315540">
    <property type="component" value="Unassembled WGS sequence"/>
</dbReference>
<dbReference type="PANTHER" id="PTHR13285:SF18">
    <property type="entry name" value="PROTEIN-CYSTEINE N-PALMITOYLTRANSFERASE RASP"/>
    <property type="match status" value="1"/>
</dbReference>